<dbReference type="PANTHER" id="PTHR30624">
    <property type="entry name" value="UNCHARACTERIZED PROTEIN TLDD AND PMBA"/>
    <property type="match status" value="1"/>
</dbReference>
<dbReference type="InterPro" id="IPR035068">
    <property type="entry name" value="TldD/PmbA_N"/>
</dbReference>
<evidence type="ECO:0000256" key="1">
    <source>
        <dbReference type="ARBA" id="ARBA00005836"/>
    </source>
</evidence>
<evidence type="ECO:0000259" key="2">
    <source>
        <dbReference type="Pfam" id="PF19289"/>
    </source>
</evidence>
<reference evidence="3" key="1">
    <citation type="journal article" date="2020" name="mSystems">
        <title>Genome- and Community-Level Interaction Insights into Carbon Utilization and Element Cycling Functions of Hydrothermarchaeota in Hydrothermal Sediment.</title>
        <authorList>
            <person name="Zhou Z."/>
            <person name="Liu Y."/>
            <person name="Xu W."/>
            <person name="Pan J."/>
            <person name="Luo Z.H."/>
            <person name="Li M."/>
        </authorList>
    </citation>
    <scope>NUCLEOTIDE SEQUENCE [LARGE SCALE GENOMIC DNA]</scope>
    <source>
        <strain evidence="3">SpSt-914</strain>
    </source>
</reference>
<proteinExistence type="inferred from homology"/>
<dbReference type="GO" id="GO:0005829">
    <property type="term" value="C:cytosol"/>
    <property type="evidence" value="ECO:0007669"/>
    <property type="project" value="TreeGrafter"/>
</dbReference>
<dbReference type="Gene3D" id="3.30.2290.10">
    <property type="entry name" value="PmbA/TldD superfamily"/>
    <property type="match status" value="1"/>
</dbReference>
<dbReference type="GO" id="GO:0006508">
    <property type="term" value="P:proteolysis"/>
    <property type="evidence" value="ECO:0007669"/>
    <property type="project" value="InterPro"/>
</dbReference>
<dbReference type="InterPro" id="IPR045569">
    <property type="entry name" value="Metalloprtase-TldD/E_C"/>
</dbReference>
<comment type="similarity">
    <text evidence="1">Belongs to the peptidase U62 family.</text>
</comment>
<dbReference type="EMBL" id="DTMZ01000100">
    <property type="protein sequence ID" value="HGD13266.1"/>
    <property type="molecule type" value="Genomic_DNA"/>
</dbReference>
<evidence type="ECO:0000313" key="3">
    <source>
        <dbReference type="EMBL" id="HGD13266.1"/>
    </source>
</evidence>
<feature type="domain" description="Metalloprotease TldD/E C-terminal" evidence="2">
    <location>
        <begin position="260"/>
        <end position="463"/>
    </location>
</feature>
<dbReference type="GO" id="GO:0008237">
    <property type="term" value="F:metallopeptidase activity"/>
    <property type="evidence" value="ECO:0007669"/>
    <property type="project" value="InterPro"/>
</dbReference>
<protein>
    <submittedName>
        <fullName evidence="3">TldD/PmbA family protein</fullName>
    </submittedName>
</protein>
<dbReference type="AlphaFoldDB" id="A0A7V3PTJ6"/>
<name>A0A7V3PTJ6_UNCW3</name>
<dbReference type="InterPro" id="IPR036059">
    <property type="entry name" value="TldD/PmbA_sf"/>
</dbReference>
<dbReference type="InterPro" id="IPR051463">
    <property type="entry name" value="Peptidase_U62_metallo"/>
</dbReference>
<dbReference type="Pfam" id="PF19289">
    <property type="entry name" value="PmbA_TldD_3rd"/>
    <property type="match status" value="1"/>
</dbReference>
<sequence length="500" mass="55655">MPPQIENETQVKNVMNQALRYARQRVEYADLLYEKIVRIEIQQLPDRLLQKPFNIKARVQLRLLEQGKKVEIKVGTLNPDSLKDAIDTGVRLLKLSPTPPQPVRLAPIPNPEKIRYGTAAPRLLPAGAIFTSLLKDINKIARVLERKNPGMEIKPEFWFFSQREEKAIADSTGVFKTQVMPRTFLQLVTRVKGLGGKMTQTRARLGNPLPYSFIVRKTKNTYHLTPEAARHIRSWMEKTVELQKAITLNAEEIKSLTHFVLHFTTLGVFVHEALGHNFEADIVKAGSSGIIDQEGYPRGIVAAENVNILDGPLPGNPRDGFGTEFIDDEGVEVKTKLLAENGVIKGMIHNRETAAYFNAEPNGGAFSELGDQRIPRMSNTFVQPATRKNWFRTLDKLIADIPKGLILEGTSGGAVSKDGMSSSVLIGYLIENGRITRTVQPANFSAQTLHALRYVEGFAGPVRIDDVGFCGKGQTKYVGDGGPVWTRIRNNEFVNLSIQG</sequence>
<organism evidence="3">
    <name type="scientific">candidate division WOR-3 bacterium</name>
    <dbReference type="NCBI Taxonomy" id="2052148"/>
    <lineage>
        <taxon>Bacteria</taxon>
        <taxon>Bacteria division WOR-3</taxon>
    </lineage>
</organism>
<gene>
    <name evidence="3" type="ORF">ENX16_04220</name>
</gene>
<dbReference type="SUPFAM" id="SSF111283">
    <property type="entry name" value="Putative modulator of DNA gyrase, PmbA/TldD"/>
    <property type="match status" value="1"/>
</dbReference>
<dbReference type="PANTHER" id="PTHR30624:SF0">
    <property type="entry name" value="METALLOPROTEASE SLR0863"/>
    <property type="match status" value="1"/>
</dbReference>
<accession>A0A7V3PTJ6</accession>
<comment type="caution">
    <text evidence="3">The sequence shown here is derived from an EMBL/GenBank/DDBJ whole genome shotgun (WGS) entry which is preliminary data.</text>
</comment>